<sequence length="350" mass="36502">MKAFQYRKFEDRAQVVEVPVPSPGPGQVLLRITAAGVCHSDLHILSSSQDDYRYGPLPLTLGHEAAGVVTAHGAGAGFYPLGTAVLVYGPWGCGMCRNCSAGEENYCTDPGGVKPPGIAVDGAIAEYLVVDNERHLIPLGDLDPVQAVALTDAGLTSYHAIKRAVSRLGAGTFAVVIGAGGLGHLAIQIIRALGASTVIAVDVAEDKLQLARHVGADHAILGDGQSAGLINRLTNGAGADAIFDFVGSEQTVTLAGDIAATYAQITIVGVGQGALPVGYRRLPFETNVRSVFWGTRSDLWEVIDLARSGRLTVSVEIHSLEDASQAYERLARGEVLGRAVIVPGHNTDGP</sequence>
<feature type="domain" description="Enoyl reductase (ER)" evidence="10">
    <location>
        <begin position="8"/>
        <end position="341"/>
    </location>
</feature>
<keyword evidence="5 9" id="KW-0862">Zinc</keyword>
<dbReference type="InterPro" id="IPR002328">
    <property type="entry name" value="ADH_Zn_CS"/>
</dbReference>
<dbReference type="PANTHER" id="PTHR42940:SF8">
    <property type="entry name" value="VACUOLAR PROTEIN SORTING-ASSOCIATED PROTEIN 11"/>
    <property type="match status" value="1"/>
</dbReference>
<dbReference type="SMART" id="SM00829">
    <property type="entry name" value="PKS_ER"/>
    <property type="match status" value="1"/>
</dbReference>
<dbReference type="InterPro" id="IPR020843">
    <property type="entry name" value="ER"/>
</dbReference>
<dbReference type="Gene3D" id="3.90.180.10">
    <property type="entry name" value="Medium-chain alcohol dehydrogenases, catalytic domain"/>
    <property type="match status" value="1"/>
</dbReference>
<dbReference type="CDD" id="cd05284">
    <property type="entry name" value="arabinose_DH_like"/>
    <property type="match status" value="1"/>
</dbReference>
<dbReference type="InterPro" id="IPR013149">
    <property type="entry name" value="ADH-like_C"/>
</dbReference>
<dbReference type="Pfam" id="PF08240">
    <property type="entry name" value="ADH_N"/>
    <property type="match status" value="1"/>
</dbReference>
<evidence type="ECO:0000256" key="1">
    <source>
        <dbReference type="ARBA" id="ARBA00001947"/>
    </source>
</evidence>
<evidence type="ECO:0000256" key="3">
    <source>
        <dbReference type="ARBA" id="ARBA00013190"/>
    </source>
</evidence>
<evidence type="ECO:0000256" key="2">
    <source>
        <dbReference type="ARBA" id="ARBA00008072"/>
    </source>
</evidence>
<evidence type="ECO:0000256" key="6">
    <source>
        <dbReference type="ARBA" id="ARBA00023002"/>
    </source>
</evidence>
<dbReference type="EC" id="1.1.1.1" evidence="3"/>
<evidence type="ECO:0000256" key="8">
    <source>
        <dbReference type="ARBA" id="ARBA00049243"/>
    </source>
</evidence>
<dbReference type="InterPro" id="IPR036291">
    <property type="entry name" value="NAD(P)-bd_dom_sf"/>
</dbReference>
<name>A0A318RF53_WILLI</name>
<dbReference type="GO" id="GO:0008270">
    <property type="term" value="F:zinc ion binding"/>
    <property type="evidence" value="ECO:0007669"/>
    <property type="project" value="InterPro"/>
</dbReference>
<evidence type="ECO:0000256" key="5">
    <source>
        <dbReference type="ARBA" id="ARBA00022833"/>
    </source>
</evidence>
<dbReference type="OrthoDB" id="3567264at2"/>
<dbReference type="RefSeq" id="WP_110472442.1">
    <property type="nucleotide sequence ID" value="NZ_QJSP01000022.1"/>
</dbReference>
<evidence type="ECO:0000256" key="9">
    <source>
        <dbReference type="RuleBase" id="RU361277"/>
    </source>
</evidence>
<dbReference type="SUPFAM" id="SSF51735">
    <property type="entry name" value="NAD(P)-binding Rossmann-fold domains"/>
    <property type="match status" value="1"/>
</dbReference>
<evidence type="ECO:0000259" key="10">
    <source>
        <dbReference type="SMART" id="SM00829"/>
    </source>
</evidence>
<evidence type="ECO:0000256" key="4">
    <source>
        <dbReference type="ARBA" id="ARBA00022723"/>
    </source>
</evidence>
<keyword evidence="6" id="KW-0560">Oxidoreductase</keyword>
<comment type="cofactor">
    <cofactor evidence="1 9">
        <name>Zn(2+)</name>
        <dbReference type="ChEBI" id="CHEBI:29105"/>
    </cofactor>
</comment>
<evidence type="ECO:0000313" key="11">
    <source>
        <dbReference type="EMBL" id="PYE12419.1"/>
    </source>
</evidence>
<dbReference type="InterPro" id="IPR013154">
    <property type="entry name" value="ADH-like_N"/>
</dbReference>
<keyword evidence="12" id="KW-1185">Reference proteome</keyword>
<dbReference type="EMBL" id="QJSP01000022">
    <property type="protein sequence ID" value="PYE12419.1"/>
    <property type="molecule type" value="Genomic_DNA"/>
</dbReference>
<dbReference type="AlphaFoldDB" id="A0A318RF53"/>
<reference evidence="11 12" key="1">
    <citation type="submission" date="2018-06" db="EMBL/GenBank/DDBJ databases">
        <title>Genomic Encyclopedia of Type Strains, Phase IV (KMG-IV): sequencing the most valuable type-strain genomes for metagenomic binning, comparative biology and taxonomic classification.</title>
        <authorList>
            <person name="Goeker M."/>
        </authorList>
    </citation>
    <scope>NUCLEOTIDE SEQUENCE [LARGE SCALE GENOMIC DNA]</scope>
    <source>
        <strain evidence="11 12">DSM 45521</strain>
    </source>
</reference>
<accession>A0A318RF53</accession>
<protein>
    <recommendedName>
        <fullName evidence="3">alcohol dehydrogenase</fullName>
        <ecNumber evidence="3">1.1.1.1</ecNumber>
    </recommendedName>
</protein>
<comment type="similarity">
    <text evidence="2 9">Belongs to the zinc-containing alcohol dehydrogenase family.</text>
</comment>
<dbReference type="Pfam" id="PF00107">
    <property type="entry name" value="ADH_zinc_N"/>
    <property type="match status" value="1"/>
</dbReference>
<dbReference type="InterPro" id="IPR011032">
    <property type="entry name" value="GroES-like_sf"/>
</dbReference>
<dbReference type="Proteomes" id="UP000247591">
    <property type="component" value="Unassembled WGS sequence"/>
</dbReference>
<evidence type="ECO:0000313" key="12">
    <source>
        <dbReference type="Proteomes" id="UP000247591"/>
    </source>
</evidence>
<comment type="catalytic activity">
    <reaction evidence="8">
        <text>a primary alcohol + NAD(+) = an aldehyde + NADH + H(+)</text>
        <dbReference type="Rhea" id="RHEA:10736"/>
        <dbReference type="ChEBI" id="CHEBI:15378"/>
        <dbReference type="ChEBI" id="CHEBI:15734"/>
        <dbReference type="ChEBI" id="CHEBI:17478"/>
        <dbReference type="ChEBI" id="CHEBI:57540"/>
        <dbReference type="ChEBI" id="CHEBI:57945"/>
        <dbReference type="EC" id="1.1.1.1"/>
    </reaction>
</comment>
<comment type="caution">
    <text evidence="11">The sequence shown here is derived from an EMBL/GenBank/DDBJ whole genome shotgun (WGS) entry which is preliminary data.</text>
</comment>
<gene>
    <name evidence="11" type="ORF">DFR67_1223</name>
</gene>
<dbReference type="PROSITE" id="PS00059">
    <property type="entry name" value="ADH_ZINC"/>
    <property type="match status" value="1"/>
</dbReference>
<keyword evidence="4 9" id="KW-0479">Metal-binding</keyword>
<dbReference type="Gene3D" id="3.40.50.720">
    <property type="entry name" value="NAD(P)-binding Rossmann-like Domain"/>
    <property type="match status" value="1"/>
</dbReference>
<organism evidence="11 12">
    <name type="scientific">Williamsia limnetica</name>
    <dbReference type="NCBI Taxonomy" id="882452"/>
    <lineage>
        <taxon>Bacteria</taxon>
        <taxon>Bacillati</taxon>
        <taxon>Actinomycetota</taxon>
        <taxon>Actinomycetes</taxon>
        <taxon>Mycobacteriales</taxon>
        <taxon>Nocardiaceae</taxon>
        <taxon>Williamsia</taxon>
    </lineage>
</organism>
<dbReference type="PANTHER" id="PTHR42940">
    <property type="entry name" value="ALCOHOL DEHYDROGENASE 1-RELATED"/>
    <property type="match status" value="1"/>
</dbReference>
<evidence type="ECO:0000256" key="7">
    <source>
        <dbReference type="ARBA" id="ARBA00049164"/>
    </source>
</evidence>
<comment type="catalytic activity">
    <reaction evidence="7">
        <text>a secondary alcohol + NAD(+) = a ketone + NADH + H(+)</text>
        <dbReference type="Rhea" id="RHEA:10740"/>
        <dbReference type="ChEBI" id="CHEBI:15378"/>
        <dbReference type="ChEBI" id="CHEBI:17087"/>
        <dbReference type="ChEBI" id="CHEBI:35681"/>
        <dbReference type="ChEBI" id="CHEBI:57540"/>
        <dbReference type="ChEBI" id="CHEBI:57945"/>
        <dbReference type="EC" id="1.1.1.1"/>
    </reaction>
</comment>
<dbReference type="SUPFAM" id="SSF50129">
    <property type="entry name" value="GroES-like"/>
    <property type="match status" value="1"/>
</dbReference>
<proteinExistence type="inferred from homology"/>
<dbReference type="GO" id="GO:0004022">
    <property type="term" value="F:alcohol dehydrogenase (NAD+) activity"/>
    <property type="evidence" value="ECO:0007669"/>
    <property type="project" value="UniProtKB-EC"/>
</dbReference>